<dbReference type="AlphaFoldDB" id="A0A819BMA5"/>
<feature type="signal peptide" evidence="2">
    <location>
        <begin position="1"/>
        <end position="27"/>
    </location>
</feature>
<keyword evidence="1" id="KW-0812">Transmembrane</keyword>
<feature type="transmembrane region" description="Helical" evidence="1">
    <location>
        <begin position="136"/>
        <end position="158"/>
    </location>
</feature>
<sequence length="208" mass="23317">MGLKIAKTTGYLTALFFLPCIIRSSSTASSYVTKRNSRNALTNTTCLLLNYTVLKHTCEDVIQTRGTNTDEYTCFDETFHVSYPIFNQTQITSIFHSARKEKAHQQTQIGQNYTCYYKISHITMVILELPNAKGDLALTCLAFGLLGVSLALFVLALLRLFTTKTSCDCSCKSILGAFIKKCSNNVKEITNVQSTNKIELNYMNTTHF</sequence>
<evidence type="ECO:0000256" key="2">
    <source>
        <dbReference type="SAM" id="SignalP"/>
    </source>
</evidence>
<comment type="caution">
    <text evidence="4">The sequence shown here is derived from an EMBL/GenBank/DDBJ whole genome shotgun (WGS) entry which is preliminary data.</text>
</comment>
<keyword evidence="2" id="KW-0732">Signal</keyword>
<feature type="chain" id="PRO_5036234801" evidence="2">
    <location>
        <begin position="28"/>
        <end position="208"/>
    </location>
</feature>
<protein>
    <submittedName>
        <fullName evidence="4">Uncharacterized protein</fullName>
    </submittedName>
</protein>
<evidence type="ECO:0000313" key="3">
    <source>
        <dbReference type="EMBL" id="CAF2250822.1"/>
    </source>
</evidence>
<dbReference type="EMBL" id="CAJOBF010000359">
    <property type="protein sequence ID" value="CAF3804539.1"/>
    <property type="molecule type" value="Genomic_DNA"/>
</dbReference>
<dbReference type="EMBL" id="CAJNRG010018192">
    <property type="protein sequence ID" value="CAF2250822.1"/>
    <property type="molecule type" value="Genomic_DNA"/>
</dbReference>
<name>A0A819BMA5_9BILA</name>
<evidence type="ECO:0000313" key="5">
    <source>
        <dbReference type="Proteomes" id="UP000663842"/>
    </source>
</evidence>
<proteinExistence type="predicted"/>
<gene>
    <name evidence="4" type="ORF">UXM345_LOCUS5012</name>
    <name evidence="3" type="ORF">XDN619_LOCUS35342</name>
</gene>
<dbReference type="Proteomes" id="UP000663842">
    <property type="component" value="Unassembled WGS sequence"/>
</dbReference>
<evidence type="ECO:0000256" key="1">
    <source>
        <dbReference type="SAM" id="Phobius"/>
    </source>
</evidence>
<organism evidence="4 5">
    <name type="scientific">Rotaria magnacalcarata</name>
    <dbReference type="NCBI Taxonomy" id="392030"/>
    <lineage>
        <taxon>Eukaryota</taxon>
        <taxon>Metazoa</taxon>
        <taxon>Spiralia</taxon>
        <taxon>Gnathifera</taxon>
        <taxon>Rotifera</taxon>
        <taxon>Eurotatoria</taxon>
        <taxon>Bdelloidea</taxon>
        <taxon>Philodinida</taxon>
        <taxon>Philodinidae</taxon>
        <taxon>Rotaria</taxon>
    </lineage>
</organism>
<accession>A0A819BMA5</accession>
<keyword evidence="1" id="KW-0472">Membrane</keyword>
<dbReference type="Proteomes" id="UP000663887">
    <property type="component" value="Unassembled WGS sequence"/>
</dbReference>
<keyword evidence="1" id="KW-1133">Transmembrane helix</keyword>
<evidence type="ECO:0000313" key="4">
    <source>
        <dbReference type="EMBL" id="CAF3804539.1"/>
    </source>
</evidence>
<reference evidence="4" key="1">
    <citation type="submission" date="2021-02" db="EMBL/GenBank/DDBJ databases">
        <authorList>
            <person name="Nowell W R."/>
        </authorList>
    </citation>
    <scope>NUCLEOTIDE SEQUENCE</scope>
</reference>